<dbReference type="GO" id="GO:0005524">
    <property type="term" value="F:ATP binding"/>
    <property type="evidence" value="ECO:0007669"/>
    <property type="project" value="InterPro"/>
</dbReference>
<evidence type="ECO:0000313" key="2">
    <source>
        <dbReference type="EMBL" id="PAA88746.1"/>
    </source>
</evidence>
<dbReference type="EMBL" id="NIVC01000176">
    <property type="protein sequence ID" value="PAA88746.1"/>
    <property type="molecule type" value="Genomic_DNA"/>
</dbReference>
<dbReference type="InterPro" id="IPR008271">
    <property type="entry name" value="Ser/Thr_kinase_AS"/>
</dbReference>
<dbReference type="PROSITE" id="PS50011">
    <property type="entry name" value="PROTEIN_KINASE_DOM"/>
    <property type="match status" value="1"/>
</dbReference>
<dbReference type="InterPro" id="IPR011009">
    <property type="entry name" value="Kinase-like_dom_sf"/>
</dbReference>
<accession>A0A267GRT7</accession>
<dbReference type="SUPFAM" id="SSF56112">
    <property type="entry name" value="Protein kinase-like (PK-like)"/>
    <property type="match status" value="1"/>
</dbReference>
<dbReference type="PROSITE" id="PS00108">
    <property type="entry name" value="PROTEIN_KINASE_ST"/>
    <property type="match status" value="1"/>
</dbReference>
<dbReference type="GO" id="GO:0007165">
    <property type="term" value="P:signal transduction"/>
    <property type="evidence" value="ECO:0007669"/>
    <property type="project" value="TreeGrafter"/>
</dbReference>
<comment type="caution">
    <text evidence="2">The sequence shown here is derived from an EMBL/GenBank/DDBJ whole genome shotgun (WGS) entry which is preliminary data.</text>
</comment>
<dbReference type="GO" id="GO:0004672">
    <property type="term" value="F:protein kinase activity"/>
    <property type="evidence" value="ECO:0007669"/>
    <property type="project" value="InterPro"/>
</dbReference>
<gene>
    <name evidence="2" type="ORF">BOX15_Mlig024915g1</name>
</gene>
<feature type="domain" description="Protein kinase" evidence="1">
    <location>
        <begin position="1"/>
        <end position="300"/>
    </location>
</feature>
<evidence type="ECO:0000313" key="3">
    <source>
        <dbReference type="Proteomes" id="UP000215902"/>
    </source>
</evidence>
<sequence length="458" mass="52871">MPNAEDAANQTEENDENLLNCLDPHCEPFLNKTVQNIRTNKLIKNWIPPSDLKPKLPIGTILAKKIPICNTKEERLQLQQEYELLSQCNHKNIVTTFAMKDNGETIFFVMEAGEQSLYGFLYSEVPTFPGDTSNEIATGYTMRRCLTWLKHIAEGLDYLHSKNILHRDVKSGNVLLFEDGTICKVCDLDLSRKDDTPEKSGGKGTGPYMAPEIQLDRRSKYTLKVDCFSFGVLMLECLIREFPQERPTYVDVPGRSTFREKVDEKFKFEFLREVIKLLLSSEPEERPSFKLIVSQLETCLPNSDLPRLQKPCVPGVENKENYPSPAPEIPSIPRTGLTLYYSVENSHSNQKATNSEKERIAEILKTLSRQIKWAGQREVEYYQVEHHFKVCNPIYPKEFCRLEHTIASKNDEVQQKCFNYCKKHPDHIDWMRRKFEDEPGLLLDFKVDNKNPAAPDEE</sequence>
<keyword evidence="3" id="KW-1185">Reference proteome</keyword>
<evidence type="ECO:0000259" key="1">
    <source>
        <dbReference type="PROSITE" id="PS50011"/>
    </source>
</evidence>
<name>A0A267GRT7_9PLAT</name>
<dbReference type="InterPro" id="IPR000719">
    <property type="entry name" value="Prot_kinase_dom"/>
</dbReference>
<reference evidence="2 3" key="1">
    <citation type="submission" date="2017-06" db="EMBL/GenBank/DDBJ databases">
        <title>A platform for efficient transgenesis in Macrostomum lignano, a flatworm model organism for stem cell research.</title>
        <authorList>
            <person name="Berezikov E."/>
        </authorList>
    </citation>
    <scope>NUCLEOTIDE SEQUENCE [LARGE SCALE GENOMIC DNA]</scope>
    <source>
        <strain evidence="2">DV1</strain>
        <tissue evidence="2">Whole organism</tissue>
    </source>
</reference>
<dbReference type="Gene3D" id="3.30.200.20">
    <property type="entry name" value="Phosphorylase Kinase, domain 1"/>
    <property type="match status" value="1"/>
</dbReference>
<dbReference type="Pfam" id="PF00069">
    <property type="entry name" value="Pkinase"/>
    <property type="match status" value="1"/>
</dbReference>
<dbReference type="Proteomes" id="UP000215902">
    <property type="component" value="Unassembled WGS sequence"/>
</dbReference>
<proteinExistence type="predicted"/>
<dbReference type="Gene3D" id="1.10.510.10">
    <property type="entry name" value="Transferase(Phosphotransferase) domain 1"/>
    <property type="match status" value="1"/>
</dbReference>
<protein>
    <recommendedName>
        <fullName evidence="1">Protein kinase domain-containing protein</fullName>
    </recommendedName>
</protein>
<dbReference type="STRING" id="282301.A0A267GRT7"/>
<dbReference type="InterPro" id="IPR050167">
    <property type="entry name" value="Ser_Thr_protein_kinase"/>
</dbReference>
<dbReference type="SMART" id="SM00220">
    <property type="entry name" value="S_TKc"/>
    <property type="match status" value="1"/>
</dbReference>
<dbReference type="PANTHER" id="PTHR23257">
    <property type="entry name" value="SERINE-THREONINE PROTEIN KINASE"/>
    <property type="match status" value="1"/>
</dbReference>
<organism evidence="2 3">
    <name type="scientific">Macrostomum lignano</name>
    <dbReference type="NCBI Taxonomy" id="282301"/>
    <lineage>
        <taxon>Eukaryota</taxon>
        <taxon>Metazoa</taxon>
        <taxon>Spiralia</taxon>
        <taxon>Lophotrochozoa</taxon>
        <taxon>Platyhelminthes</taxon>
        <taxon>Rhabditophora</taxon>
        <taxon>Macrostomorpha</taxon>
        <taxon>Macrostomida</taxon>
        <taxon>Macrostomidae</taxon>
        <taxon>Macrostomum</taxon>
    </lineage>
</organism>
<dbReference type="AlphaFoldDB" id="A0A267GRT7"/>
<dbReference type="GO" id="GO:0005737">
    <property type="term" value="C:cytoplasm"/>
    <property type="evidence" value="ECO:0007669"/>
    <property type="project" value="TreeGrafter"/>
</dbReference>
<dbReference type="OrthoDB" id="5956925at2759"/>